<dbReference type="EMBL" id="LT985188">
    <property type="protein sequence ID" value="SPD86984.1"/>
    <property type="molecule type" value="Genomic_DNA"/>
</dbReference>
<dbReference type="SUPFAM" id="SSF53474">
    <property type="entry name" value="alpha/beta-Hydrolases"/>
    <property type="match status" value="1"/>
</dbReference>
<keyword evidence="4" id="KW-1185">Reference proteome</keyword>
<sequence>MIGTWRTLPGGGSALVARPEGDSSDRRNPGGVLVIGELYGMTDLVHEAMSTLTEAGHAVAAVDLFTGTERGLQLPYDDAGRARGFALLRDLQAESLVEQIRQTRDLLEPGPVGIVGFSVGGFMALVAATHLTFEVVVAVYPGWTVHGGGPIATPAPLQRAADLGATSVLVLAGSDDALVGPDLDDIDALLGAAGVQHELLVLPGVGHGFACAGRRATYSDAATSATWRAILDALAA</sequence>
<dbReference type="PANTHER" id="PTHR46623:SF6">
    <property type="entry name" value="ALPHA_BETA-HYDROLASES SUPERFAMILY PROTEIN"/>
    <property type="match status" value="1"/>
</dbReference>
<dbReference type="Proteomes" id="UP000238164">
    <property type="component" value="Chromosome 1"/>
</dbReference>
<feature type="region of interest" description="Disordered" evidence="1">
    <location>
        <begin position="1"/>
        <end position="29"/>
    </location>
</feature>
<gene>
    <name evidence="3" type="ORF">MPLG2_1954</name>
</gene>
<dbReference type="PANTHER" id="PTHR46623">
    <property type="entry name" value="CARBOXYMETHYLENEBUTENOLIDASE-RELATED"/>
    <property type="match status" value="1"/>
</dbReference>
<evidence type="ECO:0000256" key="1">
    <source>
        <dbReference type="SAM" id="MobiDB-lite"/>
    </source>
</evidence>
<dbReference type="Gene3D" id="3.40.50.1820">
    <property type="entry name" value="alpha/beta hydrolase"/>
    <property type="match status" value="1"/>
</dbReference>
<feature type="compositionally biased region" description="Basic and acidic residues" evidence="1">
    <location>
        <begin position="19"/>
        <end position="28"/>
    </location>
</feature>
<organism evidence="3 4">
    <name type="scientific">Micropruina glycogenica</name>
    <dbReference type="NCBI Taxonomy" id="75385"/>
    <lineage>
        <taxon>Bacteria</taxon>
        <taxon>Bacillati</taxon>
        <taxon>Actinomycetota</taxon>
        <taxon>Actinomycetes</taxon>
        <taxon>Propionibacteriales</taxon>
        <taxon>Nocardioidaceae</taxon>
        <taxon>Micropruina</taxon>
    </lineage>
</organism>
<dbReference type="KEGG" id="mgg:MPLG2_1954"/>
<dbReference type="GO" id="GO:0016787">
    <property type="term" value="F:hydrolase activity"/>
    <property type="evidence" value="ECO:0007669"/>
    <property type="project" value="InterPro"/>
</dbReference>
<evidence type="ECO:0000259" key="2">
    <source>
        <dbReference type="Pfam" id="PF01738"/>
    </source>
</evidence>
<dbReference type="InterPro" id="IPR002925">
    <property type="entry name" value="Dienelactn_hydro"/>
</dbReference>
<protein>
    <submittedName>
        <fullName evidence="3">Putative peptidase S09 family protein</fullName>
    </submittedName>
</protein>
<dbReference type="RefSeq" id="WP_331826939.1">
    <property type="nucleotide sequence ID" value="NZ_BAAAGO010000032.1"/>
</dbReference>
<proteinExistence type="predicted"/>
<accession>A0A2N9JFU5</accession>
<evidence type="ECO:0000313" key="4">
    <source>
        <dbReference type="Proteomes" id="UP000238164"/>
    </source>
</evidence>
<dbReference type="InterPro" id="IPR029058">
    <property type="entry name" value="AB_hydrolase_fold"/>
</dbReference>
<reference evidence="3 4" key="1">
    <citation type="submission" date="2018-02" db="EMBL/GenBank/DDBJ databases">
        <authorList>
            <person name="Cohen D.B."/>
            <person name="Kent A.D."/>
        </authorList>
    </citation>
    <scope>NUCLEOTIDE SEQUENCE [LARGE SCALE GENOMIC DNA]</scope>
    <source>
        <strain evidence="3">1</strain>
    </source>
</reference>
<dbReference type="Pfam" id="PF01738">
    <property type="entry name" value="DLH"/>
    <property type="match status" value="1"/>
</dbReference>
<dbReference type="AlphaFoldDB" id="A0A2N9JFU5"/>
<dbReference type="InterPro" id="IPR051049">
    <property type="entry name" value="Dienelactone_hydrolase-like"/>
</dbReference>
<evidence type="ECO:0000313" key="3">
    <source>
        <dbReference type="EMBL" id="SPD86984.1"/>
    </source>
</evidence>
<name>A0A2N9JFU5_9ACTN</name>
<feature type="domain" description="Dienelactone hydrolase" evidence="2">
    <location>
        <begin position="22"/>
        <end position="234"/>
    </location>
</feature>